<dbReference type="AlphaFoldDB" id="A0A0U2VKQ2"/>
<gene>
    <name evidence="1" type="ORF">IJ22_36010</name>
</gene>
<evidence type="ECO:0000313" key="1">
    <source>
        <dbReference type="EMBL" id="ALS23939.1"/>
    </source>
</evidence>
<sequence length="54" mass="6395">MFKSPLYGPWRNVHQPQRGGLFNLFVSIENYNYYNIITTKSNKHQGVATWIYMA</sequence>
<dbReference type="PATRIC" id="fig|162209.4.peg.3832"/>
<proteinExistence type="predicted"/>
<keyword evidence="2" id="KW-1185">Reference proteome</keyword>
<accession>A0A0U2VKQ2</accession>
<dbReference type="KEGG" id="pnp:IJ22_36010"/>
<evidence type="ECO:0000313" key="2">
    <source>
        <dbReference type="Proteomes" id="UP000061660"/>
    </source>
</evidence>
<organism evidence="1 2">
    <name type="scientific">Paenibacillus naphthalenovorans</name>
    <dbReference type="NCBI Taxonomy" id="162209"/>
    <lineage>
        <taxon>Bacteria</taxon>
        <taxon>Bacillati</taxon>
        <taxon>Bacillota</taxon>
        <taxon>Bacilli</taxon>
        <taxon>Bacillales</taxon>
        <taxon>Paenibacillaceae</taxon>
        <taxon>Paenibacillus</taxon>
    </lineage>
</organism>
<dbReference type="EMBL" id="CP013652">
    <property type="protein sequence ID" value="ALS23939.1"/>
    <property type="molecule type" value="Genomic_DNA"/>
</dbReference>
<dbReference type="STRING" id="162209.IJ22_36010"/>
<name>A0A0U2VKQ2_9BACL</name>
<dbReference type="Proteomes" id="UP000061660">
    <property type="component" value="Chromosome"/>
</dbReference>
<protein>
    <submittedName>
        <fullName evidence="1">Uncharacterized protein</fullName>
    </submittedName>
</protein>
<reference evidence="2" key="1">
    <citation type="submission" date="2015-12" db="EMBL/GenBank/DDBJ databases">
        <title>Complete genome sequences of two moderately thermophilic Paenibacillus species.</title>
        <authorList>
            <person name="Butler R.III."/>
            <person name="Wang J."/>
            <person name="Stark B.C."/>
            <person name="Pombert J.-F."/>
        </authorList>
    </citation>
    <scope>NUCLEOTIDE SEQUENCE [LARGE SCALE GENOMIC DNA]</scope>
    <source>
        <strain evidence="2">32O-Y</strain>
    </source>
</reference>
<reference evidence="1 2" key="2">
    <citation type="journal article" date="2016" name="Genome Announc.">
        <title>Complete Genome Sequences of Two Interactive Moderate Thermophiles, Paenibacillus napthalenovorans 32O-Y and Paenibacillus sp. 32O-W.</title>
        <authorList>
            <person name="Butler R.R.III."/>
            <person name="Wang J."/>
            <person name="Stark B.C."/>
            <person name="Pombert J.F."/>
        </authorList>
    </citation>
    <scope>NUCLEOTIDE SEQUENCE [LARGE SCALE GENOMIC DNA]</scope>
    <source>
        <strain evidence="1 2">32O-Y</strain>
    </source>
</reference>